<organism evidence="1 2">
    <name type="scientific">Cetraspora pellucida</name>
    <dbReference type="NCBI Taxonomy" id="1433469"/>
    <lineage>
        <taxon>Eukaryota</taxon>
        <taxon>Fungi</taxon>
        <taxon>Fungi incertae sedis</taxon>
        <taxon>Mucoromycota</taxon>
        <taxon>Glomeromycotina</taxon>
        <taxon>Glomeromycetes</taxon>
        <taxon>Diversisporales</taxon>
        <taxon>Gigasporaceae</taxon>
        <taxon>Cetraspora</taxon>
    </lineage>
</organism>
<feature type="non-terminal residue" evidence="1">
    <location>
        <position position="167"/>
    </location>
</feature>
<sequence>AEIPISCDGETPLMEPEDIEDEGTFDEFEFEDELLEEAEGYFTGKTSGIELFENPWEDCNSPATYLAHVEELPSNEPEPEEEPLEVKLEKSVCSSNLPLEQCRKALEKLNSKKGIFARDLNDLGQTDVLVHEIDTGNAAPIKKAPYRAAPSVREFIKKEVEKLKKKG</sequence>
<dbReference type="EMBL" id="CAJVPW010055705">
    <property type="protein sequence ID" value="CAG8773770.1"/>
    <property type="molecule type" value="Genomic_DNA"/>
</dbReference>
<comment type="caution">
    <text evidence="1">The sequence shown here is derived from an EMBL/GenBank/DDBJ whole genome shotgun (WGS) entry which is preliminary data.</text>
</comment>
<evidence type="ECO:0000313" key="2">
    <source>
        <dbReference type="Proteomes" id="UP000789366"/>
    </source>
</evidence>
<proteinExistence type="predicted"/>
<protein>
    <submittedName>
        <fullName evidence="1">674_t:CDS:1</fullName>
    </submittedName>
</protein>
<feature type="non-terminal residue" evidence="1">
    <location>
        <position position="1"/>
    </location>
</feature>
<dbReference type="Proteomes" id="UP000789366">
    <property type="component" value="Unassembled WGS sequence"/>
</dbReference>
<evidence type="ECO:0000313" key="1">
    <source>
        <dbReference type="EMBL" id="CAG8773770.1"/>
    </source>
</evidence>
<gene>
    <name evidence="1" type="ORF">SPELUC_LOCUS15944</name>
</gene>
<name>A0ACA9R2J1_9GLOM</name>
<reference evidence="1" key="1">
    <citation type="submission" date="2021-06" db="EMBL/GenBank/DDBJ databases">
        <authorList>
            <person name="Kallberg Y."/>
            <person name="Tangrot J."/>
            <person name="Rosling A."/>
        </authorList>
    </citation>
    <scope>NUCLEOTIDE SEQUENCE</scope>
    <source>
        <strain evidence="1">28 12/20/2015</strain>
    </source>
</reference>
<keyword evidence="2" id="KW-1185">Reference proteome</keyword>
<accession>A0ACA9R2J1</accession>